<gene>
    <name evidence="1" type="ORF">BE08_13650</name>
</gene>
<evidence type="ECO:0000313" key="1">
    <source>
        <dbReference type="EMBL" id="KYF58186.1"/>
    </source>
</evidence>
<sequence length="470" mass="46604">MTVMPVSPPVGLVIDPVTVPAGQSSVEVTVGAEAPLALGNTVSFTLSGTSGARERTASVTDALITGRPGALDDTFGAAATGLAAMSFGSDDGGTLTDIEVVAGKILATGWGVGGLGGSSMKIARLTADGAMDPAFADGKLVSVRFGGSSGSEAQAHAVGHQLDGKIIAMGWHETPEPRDIALVRLGVNGATGDALFGNTSGGKSLIDTGGSETVTDGLVLSNNKILVVGDRGGEPFVARASPDGGPDSSFGEGSGHVALSPSFVARAVAVDGEGRILVAGHVDSGGQSDAVVARLLADGQPDPEFGTGGQRVIAVPGSSERAAALALLGDGRIVVAGSSNQNGDIDFQVRRLLEDGADDPGFGAGGAVTAPITGGDDTAEDIVLLPDSRILVVGNAVGGASAGPVLARYLRDGRIDANFGIGGVVSLYIGDQGEIHRAAVYPGQKVVVCGENQGGVPGPGTFGIVARLWM</sequence>
<dbReference type="InterPro" id="IPR013431">
    <property type="entry name" value="Delta_60_rpt"/>
</dbReference>
<dbReference type="AlphaFoldDB" id="A0A150PRT1"/>
<comment type="caution">
    <text evidence="1">The sequence shown here is derived from an EMBL/GenBank/DDBJ whole genome shotgun (WGS) entry which is preliminary data.</text>
</comment>
<dbReference type="Gene3D" id="2.80.10.50">
    <property type="match status" value="3"/>
</dbReference>
<dbReference type="Proteomes" id="UP000075420">
    <property type="component" value="Unassembled WGS sequence"/>
</dbReference>
<name>A0A150PRT1_SORCE</name>
<protein>
    <recommendedName>
        <fullName evidence="3">Delta-60 repeat domain-containing protein</fullName>
    </recommendedName>
</protein>
<reference evidence="1 2" key="1">
    <citation type="submission" date="2014-02" db="EMBL/GenBank/DDBJ databases">
        <title>The small core and large imbalanced accessory genome model reveals a collaborative survival strategy of Sorangium cellulosum strains in nature.</title>
        <authorList>
            <person name="Han K."/>
            <person name="Peng R."/>
            <person name="Blom J."/>
            <person name="Li Y.-Z."/>
        </authorList>
    </citation>
    <scope>NUCLEOTIDE SEQUENCE [LARGE SCALE GENOMIC DNA]</scope>
    <source>
        <strain evidence="1 2">So0157-25</strain>
    </source>
</reference>
<dbReference type="EMBL" id="JELY01000773">
    <property type="protein sequence ID" value="KYF58186.1"/>
    <property type="molecule type" value="Genomic_DNA"/>
</dbReference>
<organism evidence="1 2">
    <name type="scientific">Sorangium cellulosum</name>
    <name type="common">Polyangium cellulosum</name>
    <dbReference type="NCBI Taxonomy" id="56"/>
    <lineage>
        <taxon>Bacteria</taxon>
        <taxon>Pseudomonadati</taxon>
        <taxon>Myxococcota</taxon>
        <taxon>Polyangia</taxon>
        <taxon>Polyangiales</taxon>
        <taxon>Polyangiaceae</taxon>
        <taxon>Sorangium</taxon>
    </lineage>
</organism>
<evidence type="ECO:0008006" key="3">
    <source>
        <dbReference type="Google" id="ProtNLM"/>
    </source>
</evidence>
<accession>A0A150PRT1</accession>
<dbReference type="Pfam" id="PF17164">
    <property type="entry name" value="DUF5122"/>
    <property type="match status" value="5"/>
</dbReference>
<dbReference type="SUPFAM" id="SSF101908">
    <property type="entry name" value="Putative isomerase YbhE"/>
    <property type="match status" value="1"/>
</dbReference>
<dbReference type="NCBIfam" id="TIGR02608">
    <property type="entry name" value="delta_60_rpt"/>
    <property type="match status" value="6"/>
</dbReference>
<proteinExistence type="predicted"/>
<evidence type="ECO:0000313" key="2">
    <source>
        <dbReference type="Proteomes" id="UP000075420"/>
    </source>
</evidence>